<evidence type="ECO:0000259" key="1">
    <source>
        <dbReference type="PROSITE" id="PS51819"/>
    </source>
</evidence>
<reference evidence="2 4" key="1">
    <citation type="journal article" date="2008" name="Science">
        <title>The Physcomitrella genome reveals evolutionary insights into the conquest of land by plants.</title>
        <authorList>
            <person name="Rensing S."/>
            <person name="Lang D."/>
            <person name="Zimmer A."/>
            <person name="Terry A."/>
            <person name="Salamov A."/>
            <person name="Shapiro H."/>
            <person name="Nishiyama T."/>
            <person name="Perroud P.-F."/>
            <person name="Lindquist E."/>
            <person name="Kamisugi Y."/>
            <person name="Tanahashi T."/>
            <person name="Sakakibara K."/>
            <person name="Fujita T."/>
            <person name="Oishi K."/>
            <person name="Shin-I T."/>
            <person name="Kuroki Y."/>
            <person name="Toyoda A."/>
            <person name="Suzuki Y."/>
            <person name="Hashimoto A."/>
            <person name="Yamaguchi K."/>
            <person name="Sugano A."/>
            <person name="Kohara Y."/>
            <person name="Fujiyama A."/>
            <person name="Anterola A."/>
            <person name="Aoki S."/>
            <person name="Ashton N."/>
            <person name="Barbazuk W.B."/>
            <person name="Barker E."/>
            <person name="Bennetzen J."/>
            <person name="Bezanilla M."/>
            <person name="Blankenship R."/>
            <person name="Cho S.H."/>
            <person name="Dutcher S."/>
            <person name="Estelle M."/>
            <person name="Fawcett J.A."/>
            <person name="Gundlach H."/>
            <person name="Hanada K."/>
            <person name="Heyl A."/>
            <person name="Hicks K.A."/>
            <person name="Hugh J."/>
            <person name="Lohr M."/>
            <person name="Mayer K."/>
            <person name="Melkozernov A."/>
            <person name="Murata T."/>
            <person name="Nelson D."/>
            <person name="Pils B."/>
            <person name="Prigge M."/>
            <person name="Reiss B."/>
            <person name="Renner T."/>
            <person name="Rombauts S."/>
            <person name="Rushton P."/>
            <person name="Sanderfoot A."/>
            <person name="Schween G."/>
            <person name="Shiu S.-H."/>
            <person name="Stueber K."/>
            <person name="Theodoulou F.L."/>
            <person name="Tu H."/>
            <person name="Van de Peer Y."/>
            <person name="Verrier P.J."/>
            <person name="Waters E."/>
            <person name="Wood A."/>
            <person name="Yang L."/>
            <person name="Cove D."/>
            <person name="Cuming A."/>
            <person name="Hasebe M."/>
            <person name="Lucas S."/>
            <person name="Mishler D.B."/>
            <person name="Reski R."/>
            <person name="Grigoriev I."/>
            <person name="Quatrano R.S."/>
            <person name="Boore J.L."/>
        </authorList>
    </citation>
    <scope>NUCLEOTIDE SEQUENCE [LARGE SCALE GENOMIC DNA]</scope>
    <source>
        <strain evidence="3 4">cv. Gransden 2004</strain>
    </source>
</reference>
<dbReference type="PANTHER" id="PTHR33993">
    <property type="entry name" value="GLYOXALASE-RELATED"/>
    <property type="match status" value="1"/>
</dbReference>
<dbReference type="OMA" id="FKHVMLM"/>
<reference evidence="2 4" key="2">
    <citation type="journal article" date="2018" name="Plant J.">
        <title>The Physcomitrella patens chromosome-scale assembly reveals moss genome structure and evolution.</title>
        <authorList>
            <person name="Lang D."/>
            <person name="Ullrich K.K."/>
            <person name="Murat F."/>
            <person name="Fuchs J."/>
            <person name="Jenkins J."/>
            <person name="Haas F.B."/>
            <person name="Piednoel M."/>
            <person name="Gundlach H."/>
            <person name="Van Bel M."/>
            <person name="Meyberg R."/>
            <person name="Vives C."/>
            <person name="Morata J."/>
            <person name="Symeonidi A."/>
            <person name="Hiss M."/>
            <person name="Muchero W."/>
            <person name="Kamisugi Y."/>
            <person name="Saleh O."/>
            <person name="Blanc G."/>
            <person name="Decker E.L."/>
            <person name="van Gessel N."/>
            <person name="Grimwood J."/>
            <person name="Hayes R.D."/>
            <person name="Graham S.W."/>
            <person name="Gunter L.E."/>
            <person name="McDaniel S.F."/>
            <person name="Hoernstein S.N.W."/>
            <person name="Larsson A."/>
            <person name="Li F.W."/>
            <person name="Perroud P.F."/>
            <person name="Phillips J."/>
            <person name="Ranjan P."/>
            <person name="Rokshar D.S."/>
            <person name="Rothfels C.J."/>
            <person name="Schneider L."/>
            <person name="Shu S."/>
            <person name="Stevenson D.W."/>
            <person name="Thummler F."/>
            <person name="Tillich M."/>
            <person name="Villarreal Aguilar J.C."/>
            <person name="Widiez T."/>
            <person name="Wong G.K."/>
            <person name="Wymore A."/>
            <person name="Zhang Y."/>
            <person name="Zimmer A.D."/>
            <person name="Quatrano R.S."/>
            <person name="Mayer K.F.X."/>
            <person name="Goodstein D."/>
            <person name="Casacuberta J.M."/>
            <person name="Vandepoele K."/>
            <person name="Reski R."/>
            <person name="Cuming A.C."/>
            <person name="Tuskan G.A."/>
            <person name="Maumus F."/>
            <person name="Salse J."/>
            <person name="Schmutz J."/>
            <person name="Rensing S.A."/>
        </authorList>
    </citation>
    <scope>NUCLEOTIDE SEQUENCE [LARGE SCALE GENOMIC DNA]</scope>
    <source>
        <strain evidence="3 4">cv. Gransden 2004</strain>
    </source>
</reference>
<protein>
    <recommendedName>
        <fullName evidence="1">VOC domain-containing protein</fullName>
    </recommendedName>
</protein>
<dbReference type="STRING" id="3218.A9TWG3"/>
<dbReference type="InterPro" id="IPR052164">
    <property type="entry name" value="Anthracycline_SecMetBiosynth"/>
</dbReference>
<dbReference type="PROSITE" id="PS51819">
    <property type="entry name" value="VOC"/>
    <property type="match status" value="1"/>
</dbReference>
<organism evidence="2">
    <name type="scientific">Physcomitrium patens</name>
    <name type="common">Spreading-leaved earth moss</name>
    <name type="synonym">Physcomitrella patens</name>
    <dbReference type="NCBI Taxonomy" id="3218"/>
    <lineage>
        <taxon>Eukaryota</taxon>
        <taxon>Viridiplantae</taxon>
        <taxon>Streptophyta</taxon>
        <taxon>Embryophyta</taxon>
        <taxon>Bryophyta</taxon>
        <taxon>Bryophytina</taxon>
        <taxon>Bryopsida</taxon>
        <taxon>Funariidae</taxon>
        <taxon>Funariales</taxon>
        <taxon>Funariaceae</taxon>
        <taxon>Physcomitrium</taxon>
    </lineage>
</organism>
<dbReference type="Pfam" id="PF00903">
    <property type="entry name" value="Glyoxalase"/>
    <property type="match status" value="1"/>
</dbReference>
<dbReference type="EnsemblPlants" id="Pp3c1_2350V3.1">
    <property type="protein sequence ID" value="Pp3c1_2350V3.1"/>
    <property type="gene ID" value="Pp3c1_2350"/>
</dbReference>
<dbReference type="HOGENOM" id="CLU_046006_10_7_1"/>
<name>A9TWG3_PHYPA</name>
<sequence>MSVLKYMVLLNRDVPRAAQFYAHGLGLAVNVCTTRWAELQSGPCKIALMESPSNVELTKGYSPFLSFNVKDMDSTVLRLLSMGAELDGPIKYPPQGKVAALRCLDGHMLGLFEPNKPE</sequence>
<dbReference type="AlphaFoldDB" id="A9TWG3"/>
<accession>A9TWG3</accession>
<dbReference type="Gramene" id="Pp3c1_2350V3.1">
    <property type="protein sequence ID" value="Pp3c1_2350V3.1"/>
    <property type="gene ID" value="Pp3c1_2350"/>
</dbReference>
<dbReference type="InterPro" id="IPR004360">
    <property type="entry name" value="Glyas_Fos-R_dOase_dom"/>
</dbReference>
<dbReference type="EnsemblPlants" id="Pp3c1_2350V3.2">
    <property type="protein sequence ID" value="Pp3c1_2350V3.2"/>
    <property type="gene ID" value="Pp3c1_2350"/>
</dbReference>
<dbReference type="InterPro" id="IPR037523">
    <property type="entry name" value="VOC_core"/>
</dbReference>
<gene>
    <name evidence="3" type="primary">LOC112279262</name>
    <name evidence="2" type="ORF">PHYPA_000095</name>
</gene>
<dbReference type="SUPFAM" id="SSF54593">
    <property type="entry name" value="Glyoxalase/Bleomycin resistance protein/Dihydroxybiphenyl dioxygenase"/>
    <property type="match status" value="1"/>
</dbReference>
<reference evidence="3" key="3">
    <citation type="submission" date="2020-12" db="UniProtKB">
        <authorList>
            <consortium name="EnsemblPlants"/>
        </authorList>
    </citation>
    <scope>IDENTIFICATION</scope>
</reference>
<evidence type="ECO:0000313" key="4">
    <source>
        <dbReference type="Proteomes" id="UP000006727"/>
    </source>
</evidence>
<keyword evidence="4" id="KW-1185">Reference proteome</keyword>
<feature type="domain" description="VOC" evidence="1">
    <location>
        <begin position="3"/>
        <end position="114"/>
    </location>
</feature>
<evidence type="ECO:0000313" key="2">
    <source>
        <dbReference type="EMBL" id="PNR61672.1"/>
    </source>
</evidence>
<proteinExistence type="predicted"/>
<dbReference type="EMBL" id="ABEU02000001">
    <property type="protein sequence ID" value="PNR61672.1"/>
    <property type="molecule type" value="Genomic_DNA"/>
</dbReference>
<dbReference type="eggNOG" id="ENOG502RZ76">
    <property type="taxonomic scope" value="Eukaryota"/>
</dbReference>
<dbReference type="OrthoDB" id="10267381at2759"/>
<evidence type="ECO:0000313" key="3">
    <source>
        <dbReference type="EnsemblPlants" id="Pp3c1_2350V3.1"/>
    </source>
</evidence>
<dbReference type="Gene3D" id="3.10.180.10">
    <property type="entry name" value="2,3-Dihydroxybiphenyl 1,2-Dioxygenase, domain 1"/>
    <property type="match status" value="1"/>
</dbReference>
<dbReference type="PaxDb" id="3218-PP1S346_25V6.1"/>
<dbReference type="Proteomes" id="UP000006727">
    <property type="component" value="Chromosome 1"/>
</dbReference>
<dbReference type="InterPro" id="IPR029068">
    <property type="entry name" value="Glyas_Bleomycin-R_OHBP_Dase"/>
</dbReference>
<dbReference type="PANTHER" id="PTHR33993:SF14">
    <property type="entry name" value="GB|AAF24581.1"/>
    <property type="match status" value="1"/>
</dbReference>
<dbReference type="Gramene" id="Pp3c1_2350V3.2">
    <property type="protein sequence ID" value="Pp3c1_2350V3.2"/>
    <property type="gene ID" value="Pp3c1_2350"/>
</dbReference>